<dbReference type="Proteomes" id="UP001221142">
    <property type="component" value="Unassembled WGS sequence"/>
</dbReference>
<evidence type="ECO:0000313" key="2">
    <source>
        <dbReference type="Proteomes" id="UP001221142"/>
    </source>
</evidence>
<protein>
    <submittedName>
        <fullName evidence="1">Uncharacterized protein</fullName>
    </submittedName>
</protein>
<reference evidence="1" key="1">
    <citation type="submission" date="2023-03" db="EMBL/GenBank/DDBJ databases">
        <title>Massive genome expansion in bonnet fungi (Mycena s.s.) driven by repeated elements and novel gene families across ecological guilds.</title>
        <authorList>
            <consortium name="Lawrence Berkeley National Laboratory"/>
            <person name="Harder C.B."/>
            <person name="Miyauchi S."/>
            <person name="Viragh M."/>
            <person name="Kuo A."/>
            <person name="Thoen E."/>
            <person name="Andreopoulos B."/>
            <person name="Lu D."/>
            <person name="Skrede I."/>
            <person name="Drula E."/>
            <person name="Henrissat B."/>
            <person name="Morin E."/>
            <person name="Kohler A."/>
            <person name="Barry K."/>
            <person name="LaButti K."/>
            <person name="Morin E."/>
            <person name="Salamov A."/>
            <person name="Lipzen A."/>
            <person name="Mereny Z."/>
            <person name="Hegedus B."/>
            <person name="Baldrian P."/>
            <person name="Stursova M."/>
            <person name="Weitz H."/>
            <person name="Taylor A."/>
            <person name="Grigoriev I.V."/>
            <person name="Nagy L.G."/>
            <person name="Martin F."/>
            <person name="Kauserud H."/>
        </authorList>
    </citation>
    <scope>NUCLEOTIDE SEQUENCE</scope>
    <source>
        <strain evidence="1">9284</strain>
    </source>
</reference>
<keyword evidence="2" id="KW-1185">Reference proteome</keyword>
<accession>A0AAD7B8X5</accession>
<evidence type="ECO:0000313" key="1">
    <source>
        <dbReference type="EMBL" id="KAJ7613554.1"/>
    </source>
</evidence>
<dbReference type="AlphaFoldDB" id="A0AAD7B8X5"/>
<gene>
    <name evidence="1" type="ORF">FB45DRAFT_1036483</name>
</gene>
<sequence length="211" mass="22908">MATDTRGAAACLAFGFSSPCAEACDWATSRLRLSTSAKKRIGRSMRRAPHLYLGRHIGDAGWEGHGHGLLEGTVSHSCPTTPSRATNPCLSYSYTSAVKLLPRVLPVSSHTTLFMLMPLLAIDSPPTPSWLSDIALAVSAFALCARASLRQPPPAVVFRKILAKSLRLKLVTWQTLHCDERRDVSVASPSRFMVLILLLGTTRDLMAPSRL</sequence>
<dbReference type="EMBL" id="JARKIF010000028">
    <property type="protein sequence ID" value="KAJ7613554.1"/>
    <property type="molecule type" value="Genomic_DNA"/>
</dbReference>
<name>A0AAD7B8X5_9AGAR</name>
<organism evidence="1 2">
    <name type="scientific">Roridomyces roridus</name>
    <dbReference type="NCBI Taxonomy" id="1738132"/>
    <lineage>
        <taxon>Eukaryota</taxon>
        <taxon>Fungi</taxon>
        <taxon>Dikarya</taxon>
        <taxon>Basidiomycota</taxon>
        <taxon>Agaricomycotina</taxon>
        <taxon>Agaricomycetes</taxon>
        <taxon>Agaricomycetidae</taxon>
        <taxon>Agaricales</taxon>
        <taxon>Marasmiineae</taxon>
        <taxon>Mycenaceae</taxon>
        <taxon>Roridomyces</taxon>
    </lineage>
</organism>
<comment type="caution">
    <text evidence="1">The sequence shown here is derived from an EMBL/GenBank/DDBJ whole genome shotgun (WGS) entry which is preliminary data.</text>
</comment>
<proteinExistence type="predicted"/>